<proteinExistence type="predicted"/>
<name>A0AAJ4SJA4_MAMSC</name>
<gene>
    <name evidence="2" type="ORF">CD117_02930</name>
</gene>
<comment type="caution">
    <text evidence="2">The sequence shown here is derived from an EMBL/GenBank/DDBJ whole genome shotgun (WGS) entry which is preliminary data.</text>
</comment>
<dbReference type="Proteomes" id="UP000274792">
    <property type="component" value="Unassembled WGS sequence"/>
</dbReference>
<dbReference type="Pfam" id="PF02037">
    <property type="entry name" value="SAP"/>
    <property type="match status" value="1"/>
</dbReference>
<evidence type="ECO:0000313" key="3">
    <source>
        <dbReference type="Proteomes" id="UP000274792"/>
    </source>
</evidence>
<evidence type="ECO:0000259" key="1">
    <source>
        <dbReference type="PROSITE" id="PS50800"/>
    </source>
</evidence>
<dbReference type="SUPFAM" id="SSF68906">
    <property type="entry name" value="SAP domain"/>
    <property type="match status" value="1"/>
</dbReference>
<accession>A0AAJ4SJA4</accession>
<dbReference type="EMBL" id="RXWV01000019">
    <property type="protein sequence ID" value="RTX74376.1"/>
    <property type="molecule type" value="Genomic_DNA"/>
</dbReference>
<dbReference type="InterPro" id="IPR003034">
    <property type="entry name" value="SAP_dom"/>
</dbReference>
<dbReference type="AlphaFoldDB" id="A0AAJ4SJA4"/>
<evidence type="ECO:0000313" key="2">
    <source>
        <dbReference type="EMBL" id="RTX74376.1"/>
    </source>
</evidence>
<feature type="domain" description="SAP" evidence="1">
    <location>
        <begin position="59"/>
        <end position="93"/>
    </location>
</feature>
<reference evidence="2 3" key="1">
    <citation type="submission" date="2018-10" db="EMBL/GenBank/DDBJ databases">
        <title>A collection Staphylococci species genome sequencing.</title>
        <authorList>
            <person name="Cole K."/>
        </authorList>
    </citation>
    <scope>NUCLEOTIDE SEQUENCE [LARGE SCALE GENOMIC DNA]</scope>
    <source>
        <strain evidence="3">NCTC 12218</strain>
    </source>
</reference>
<protein>
    <recommendedName>
        <fullName evidence="1">SAP domain-containing protein</fullName>
    </recommendedName>
</protein>
<dbReference type="RefSeq" id="WP_126476636.1">
    <property type="nucleotide sequence ID" value="NZ_RXWV01000019.1"/>
</dbReference>
<dbReference type="SMART" id="SM00513">
    <property type="entry name" value="SAP"/>
    <property type="match status" value="1"/>
</dbReference>
<organism evidence="2 3">
    <name type="scientific">Mammaliicoccus sciuri</name>
    <name type="common">Staphylococcus sciuri</name>
    <dbReference type="NCBI Taxonomy" id="1296"/>
    <lineage>
        <taxon>Bacteria</taxon>
        <taxon>Bacillati</taxon>
        <taxon>Bacillota</taxon>
        <taxon>Bacilli</taxon>
        <taxon>Bacillales</taxon>
        <taxon>Staphylococcaceae</taxon>
        <taxon>Mammaliicoccus</taxon>
    </lineage>
</organism>
<sequence>MKVRPIDILALHLNAGRIEGNEQIYFSSILSNRSHILKSIEILVKADLLKLENSIEISLPKLTKPDLESILKKANLKKSGNKPVLIERIIENIAYINSQNINIDLPTVYIPTTKGQELIEETGYIKHFGEPSSIISMERAQSIINNSTEKNIVDKIEYIYLFEIKRLYQVEPIPKYYHKITNNISFYFQDLADYYKSILEYEKSRKYYHLSQHISIYIDLENLKIDHGHFYNYEGDLKEYSLSNMPYGLSDIYEQLIYIDELTNEQIFELFIGDISEYYTPIKEFSRFFIEGNITKVKKEDMNEVCLNFIKYLEIEYPYEKSKFETSYGHKDYDTTLATNLKTLLDNDVNINVEIVKETGEVYMYISQSERERIFESELIDYITNNEQNSEDN</sequence>
<dbReference type="Gene3D" id="1.10.720.30">
    <property type="entry name" value="SAP domain"/>
    <property type="match status" value="1"/>
</dbReference>
<dbReference type="InterPro" id="IPR036361">
    <property type="entry name" value="SAP_dom_sf"/>
</dbReference>
<dbReference type="PROSITE" id="PS50800">
    <property type="entry name" value="SAP"/>
    <property type="match status" value="1"/>
</dbReference>